<keyword evidence="2" id="KW-0479">Metal-binding</keyword>
<dbReference type="InterPro" id="IPR007219">
    <property type="entry name" value="XnlR_reg_dom"/>
</dbReference>
<evidence type="ECO:0000259" key="7">
    <source>
        <dbReference type="Pfam" id="PF04082"/>
    </source>
</evidence>
<dbReference type="OrthoDB" id="39175at2759"/>
<dbReference type="HOGENOM" id="CLU_009416_0_0_1"/>
<sequence length="656" mass="73855">NAQRPCSTCVKSHANARAISGPAAVPPHPECTYDEVPEPRPQAQDPPKSRYQRLESRLNELETLLKEKEMESRSSSRMATTPPLGMTESSLYERAPVTTMQDAFGLLGYNSGLRHSSEERLDVAAYATPRTSHYSPTPDHDALFRMQSSSLTNPGLVHDAYPQLTVASNASTPGSDFMQDMYGQWPSWNPKLPSPEMLHHLVEVFFNSVPHAARILHKDSFMTSLSMSSNDPRFPPRSILHSICAIASIFSPAMDSTTLRTESFGERQAKFAREAQRETVLLGEGNFAGIQSILILSWYYLYHARWVDVWMASEEVLRLLVPVGLNVCEPQTPLVRSWKAYRPFIPPAQTPREEEIRRNTFWLAYAGNRFQAAGNEFAMTLDDEDITQVLPCTYSDIIVGKLISCEQRQRLNHPSVLKTHPEGQTDSFTLYIKAMILLSKVKIFNLRFKRNFQISDPRENASFKGLESHIAGFTATFPQQFKDPLSGGIMDSYLYVAHLIPHTAMILLHDPHADINIRDRSWEKLSAAAGAISNLAYGLCSTDNDFTFLDPAVSWCWYTAGTVFVQEMQQAQKNGQDTRIPTLRSQVQFIRSALGRLGQRLPVGFTHMKQVDDFFVQEVSSSRMSLTGNSTDHFPLNSLEIHQLVGTQPLAFNEIY</sequence>
<keyword evidence="9" id="KW-1185">Reference proteome</keyword>
<feature type="non-terminal residue" evidence="8">
    <location>
        <position position="656"/>
    </location>
</feature>
<dbReference type="InterPro" id="IPR050815">
    <property type="entry name" value="TF_fung"/>
</dbReference>
<accession>A0A0C9URY6</accession>
<dbReference type="CDD" id="cd12148">
    <property type="entry name" value="fungal_TF_MHR"/>
    <property type="match status" value="1"/>
</dbReference>
<comment type="subcellular location">
    <subcellularLocation>
        <location evidence="1">Nucleus</location>
    </subcellularLocation>
</comment>
<evidence type="ECO:0000256" key="6">
    <source>
        <dbReference type="SAM" id="MobiDB-lite"/>
    </source>
</evidence>
<evidence type="ECO:0000313" key="8">
    <source>
        <dbReference type="EMBL" id="KIJ45623.1"/>
    </source>
</evidence>
<dbReference type="EMBL" id="KN837111">
    <property type="protein sequence ID" value="KIJ45623.1"/>
    <property type="molecule type" value="Genomic_DNA"/>
</dbReference>
<dbReference type="Pfam" id="PF04082">
    <property type="entry name" value="Fungal_trans"/>
    <property type="match status" value="1"/>
</dbReference>
<keyword evidence="4" id="KW-0804">Transcription</keyword>
<dbReference type="GO" id="GO:0005634">
    <property type="term" value="C:nucleus"/>
    <property type="evidence" value="ECO:0007669"/>
    <property type="project" value="UniProtKB-SubCell"/>
</dbReference>
<dbReference type="GO" id="GO:0003677">
    <property type="term" value="F:DNA binding"/>
    <property type="evidence" value="ECO:0007669"/>
    <property type="project" value="InterPro"/>
</dbReference>
<dbReference type="Proteomes" id="UP000054279">
    <property type="component" value="Unassembled WGS sequence"/>
</dbReference>
<name>A0A0C9URY6_SPHS4</name>
<dbReference type="InterPro" id="IPR036864">
    <property type="entry name" value="Zn2-C6_fun-type_DNA-bd_sf"/>
</dbReference>
<gene>
    <name evidence="8" type="ORF">M422DRAFT_29742</name>
</gene>
<keyword evidence="5" id="KW-0539">Nucleus</keyword>
<dbReference type="GO" id="GO:0006351">
    <property type="term" value="P:DNA-templated transcription"/>
    <property type="evidence" value="ECO:0007669"/>
    <property type="project" value="InterPro"/>
</dbReference>
<evidence type="ECO:0000256" key="3">
    <source>
        <dbReference type="ARBA" id="ARBA00023015"/>
    </source>
</evidence>
<evidence type="ECO:0000313" key="9">
    <source>
        <dbReference type="Proteomes" id="UP000054279"/>
    </source>
</evidence>
<protein>
    <recommendedName>
        <fullName evidence="7">Xylanolytic transcriptional activator regulatory domain-containing protein</fullName>
    </recommendedName>
</protein>
<feature type="domain" description="Xylanolytic transcriptional activator regulatory" evidence="7">
    <location>
        <begin position="203"/>
        <end position="427"/>
    </location>
</feature>
<reference evidence="8 9" key="1">
    <citation type="submission" date="2014-06" db="EMBL/GenBank/DDBJ databases">
        <title>Evolutionary Origins and Diversification of the Mycorrhizal Mutualists.</title>
        <authorList>
            <consortium name="DOE Joint Genome Institute"/>
            <consortium name="Mycorrhizal Genomics Consortium"/>
            <person name="Kohler A."/>
            <person name="Kuo A."/>
            <person name="Nagy L.G."/>
            <person name="Floudas D."/>
            <person name="Copeland A."/>
            <person name="Barry K.W."/>
            <person name="Cichocki N."/>
            <person name="Veneault-Fourrey C."/>
            <person name="LaButti K."/>
            <person name="Lindquist E.A."/>
            <person name="Lipzen A."/>
            <person name="Lundell T."/>
            <person name="Morin E."/>
            <person name="Murat C."/>
            <person name="Riley R."/>
            <person name="Ohm R."/>
            <person name="Sun H."/>
            <person name="Tunlid A."/>
            <person name="Henrissat B."/>
            <person name="Grigoriev I.V."/>
            <person name="Hibbett D.S."/>
            <person name="Martin F."/>
        </authorList>
    </citation>
    <scope>NUCLEOTIDE SEQUENCE [LARGE SCALE GENOMIC DNA]</scope>
    <source>
        <strain evidence="8 9">SS14</strain>
    </source>
</reference>
<evidence type="ECO:0000256" key="1">
    <source>
        <dbReference type="ARBA" id="ARBA00004123"/>
    </source>
</evidence>
<dbReference type="Gene3D" id="4.10.240.10">
    <property type="entry name" value="Zn(2)-C6 fungal-type DNA-binding domain"/>
    <property type="match status" value="1"/>
</dbReference>
<dbReference type="GO" id="GO:0008270">
    <property type="term" value="F:zinc ion binding"/>
    <property type="evidence" value="ECO:0007669"/>
    <property type="project" value="InterPro"/>
</dbReference>
<organism evidence="8 9">
    <name type="scientific">Sphaerobolus stellatus (strain SS14)</name>
    <dbReference type="NCBI Taxonomy" id="990650"/>
    <lineage>
        <taxon>Eukaryota</taxon>
        <taxon>Fungi</taxon>
        <taxon>Dikarya</taxon>
        <taxon>Basidiomycota</taxon>
        <taxon>Agaricomycotina</taxon>
        <taxon>Agaricomycetes</taxon>
        <taxon>Phallomycetidae</taxon>
        <taxon>Geastrales</taxon>
        <taxon>Sphaerobolaceae</taxon>
        <taxon>Sphaerobolus</taxon>
    </lineage>
</organism>
<dbReference type="PANTHER" id="PTHR47338">
    <property type="entry name" value="ZN(II)2CYS6 TRANSCRIPTION FACTOR (EUROFUNG)-RELATED"/>
    <property type="match status" value="1"/>
</dbReference>
<keyword evidence="3" id="KW-0805">Transcription regulation</keyword>
<proteinExistence type="predicted"/>
<dbReference type="PANTHER" id="PTHR47338:SF29">
    <property type="entry name" value="ZN(2)-C6 FUNGAL-TYPE DOMAIN-CONTAINING PROTEIN"/>
    <property type="match status" value="1"/>
</dbReference>
<dbReference type="AlphaFoldDB" id="A0A0C9URY6"/>
<dbReference type="GO" id="GO:0000981">
    <property type="term" value="F:DNA-binding transcription factor activity, RNA polymerase II-specific"/>
    <property type="evidence" value="ECO:0007669"/>
    <property type="project" value="InterPro"/>
</dbReference>
<evidence type="ECO:0000256" key="4">
    <source>
        <dbReference type="ARBA" id="ARBA00023163"/>
    </source>
</evidence>
<feature type="region of interest" description="Disordered" evidence="6">
    <location>
        <begin position="20"/>
        <end position="51"/>
    </location>
</feature>
<evidence type="ECO:0000256" key="2">
    <source>
        <dbReference type="ARBA" id="ARBA00022723"/>
    </source>
</evidence>
<evidence type="ECO:0000256" key="5">
    <source>
        <dbReference type="ARBA" id="ARBA00023242"/>
    </source>
</evidence>